<proteinExistence type="predicted"/>
<name>S4TF29_9VIRU</name>
<accession>S4TF29</accession>
<reference evidence="1" key="1">
    <citation type="journal article" date="2013" name="ISME J.">
        <title>Previously unknown and highly divergent ssDNA viruses populate the oceans.</title>
        <authorList>
            <person name="Labonte J.M."/>
            <person name="Suttle C.A."/>
        </authorList>
    </citation>
    <scope>NUCLEOTIDE SEQUENCE</scope>
</reference>
<organism evidence="1">
    <name type="scientific">uncultured marine virus</name>
    <dbReference type="NCBI Taxonomy" id="186617"/>
    <lineage>
        <taxon>Viruses</taxon>
        <taxon>environmental samples</taxon>
    </lineage>
</organism>
<dbReference type="EMBL" id="JX904267">
    <property type="protein sequence ID" value="AGA18323.1"/>
    <property type="molecule type" value="Genomic_DNA"/>
</dbReference>
<sequence>MAEIAKLQFSATGTSEKYFDLSSALTAANRKQYHQVGRNGKPLLYHVSVEHYQGATPGDQVSWTTAPCNWTIKNAVTKMSAAWKHQLKEAGIRMRDLSKYGRRLRLAFDDGMSTHGNGNMANVLPPLGRKASDGTAVELFETYKTAADDSVSYESANEFTRIAVPDAAGGDSVEMNLALMGFSDSVGDNNYFGVVDEYLGSRGGVPDETDSAQQTPDADNLLQTLFSSTQPSTDEVIEAVEDYQDFRPYMDGEGTSTSATDASNLPDITQFQGNTNGPFAPDTSGASVLTGPGQHLSFYAPLGLIKISGMDNKDSFAITVNAITEM</sequence>
<evidence type="ECO:0000313" key="1">
    <source>
        <dbReference type="EMBL" id="AGA18323.1"/>
    </source>
</evidence>
<protein>
    <submittedName>
        <fullName evidence="1">Uncharacterized protein</fullName>
    </submittedName>
</protein>